<accession>I4YKU7</accession>
<evidence type="ECO:0000313" key="2">
    <source>
        <dbReference type="Proteomes" id="UP000003947"/>
    </source>
</evidence>
<dbReference type="HOGENOM" id="CLU_3382716_0_0_5"/>
<sequence>MIIVSILRLVRSIVSDTRRMQREAARRYPNLNW</sequence>
<evidence type="ECO:0000313" key="1">
    <source>
        <dbReference type="EMBL" id="EIM24589.1"/>
    </source>
</evidence>
<proteinExistence type="predicted"/>
<name>I4YKU7_9HYPH</name>
<gene>
    <name evidence="1" type="ORF">MicloDRAFT_00053040</name>
</gene>
<keyword evidence="2" id="KW-1185">Reference proteome</keyword>
<dbReference type="AlphaFoldDB" id="I4YKU7"/>
<dbReference type="PATRIC" id="fig|864069.3.peg.5708"/>
<dbReference type="Proteomes" id="UP000003947">
    <property type="component" value="Unassembled WGS sequence"/>
</dbReference>
<dbReference type="EMBL" id="JH660647">
    <property type="protein sequence ID" value="EIM24589.1"/>
    <property type="molecule type" value="Genomic_DNA"/>
</dbReference>
<protein>
    <submittedName>
        <fullName evidence="1">Uncharacterized protein</fullName>
    </submittedName>
</protein>
<reference evidence="1 2" key="1">
    <citation type="submission" date="2012-02" db="EMBL/GenBank/DDBJ databases">
        <title>Improved High-Quality Draft sequence of Microvirga sp. WSM3557.</title>
        <authorList>
            <consortium name="US DOE Joint Genome Institute"/>
            <person name="Lucas S."/>
            <person name="Han J."/>
            <person name="Lapidus A."/>
            <person name="Cheng J.-F."/>
            <person name="Goodwin L."/>
            <person name="Pitluck S."/>
            <person name="Peters L."/>
            <person name="Zhang X."/>
            <person name="Detter J.C."/>
            <person name="Han C."/>
            <person name="Tapia R."/>
            <person name="Land M."/>
            <person name="Hauser L."/>
            <person name="Kyrpides N."/>
            <person name="Ivanova N."/>
            <person name="Pagani I."/>
            <person name="Brau L."/>
            <person name="Yates R."/>
            <person name="O'Hara G."/>
            <person name="Rui T."/>
            <person name="Howieson J."/>
            <person name="Reeve W."/>
            <person name="Woyke T."/>
        </authorList>
    </citation>
    <scope>NUCLEOTIDE SEQUENCE [LARGE SCALE GENOMIC DNA]</scope>
    <source>
        <strain evidence="1 2">WSM3557</strain>
    </source>
</reference>
<organism evidence="1 2">
    <name type="scientific">Microvirga lotononidis</name>
    <dbReference type="NCBI Taxonomy" id="864069"/>
    <lineage>
        <taxon>Bacteria</taxon>
        <taxon>Pseudomonadati</taxon>
        <taxon>Pseudomonadota</taxon>
        <taxon>Alphaproteobacteria</taxon>
        <taxon>Hyphomicrobiales</taxon>
        <taxon>Methylobacteriaceae</taxon>
        <taxon>Microvirga</taxon>
    </lineage>
</organism>